<dbReference type="VEuPathDB" id="VectorBase:GAUT013209"/>
<reference evidence="1" key="1">
    <citation type="submission" date="2020-05" db="UniProtKB">
        <authorList>
            <consortium name="EnsemblMetazoa"/>
        </authorList>
    </citation>
    <scope>IDENTIFICATION</scope>
    <source>
        <strain evidence="1">TTRI</strain>
    </source>
</reference>
<organism evidence="1 2">
    <name type="scientific">Glossina austeni</name>
    <name type="common">Savannah tsetse fly</name>
    <dbReference type="NCBI Taxonomy" id="7395"/>
    <lineage>
        <taxon>Eukaryota</taxon>
        <taxon>Metazoa</taxon>
        <taxon>Ecdysozoa</taxon>
        <taxon>Arthropoda</taxon>
        <taxon>Hexapoda</taxon>
        <taxon>Insecta</taxon>
        <taxon>Pterygota</taxon>
        <taxon>Neoptera</taxon>
        <taxon>Endopterygota</taxon>
        <taxon>Diptera</taxon>
        <taxon>Brachycera</taxon>
        <taxon>Muscomorpha</taxon>
        <taxon>Hippoboscoidea</taxon>
        <taxon>Glossinidae</taxon>
        <taxon>Glossina</taxon>
    </lineage>
</organism>
<dbReference type="EnsemblMetazoa" id="GAUT013209-RA">
    <property type="protein sequence ID" value="GAUT013209-PA"/>
    <property type="gene ID" value="GAUT013209"/>
</dbReference>
<evidence type="ECO:0000313" key="1">
    <source>
        <dbReference type="EnsemblMetazoa" id="GAUT013209-PA"/>
    </source>
</evidence>
<dbReference type="AlphaFoldDB" id="A0A1A9URR9"/>
<sequence length="159" mass="17507">MNRQSSIMINNRTTFSKGKMKLQFHKEVTFATVGYTRIHSLSACEYFLTKFWKANNSSEIIGKFSNMLYSSSSPTAIPPPPPTPPPPPLPPPMLIAALLDAPVKLLPPMIILVGLMPPLLTPTLPLKSLKPACACEFKKIRVCIVVDLEIELGSPLHDL</sequence>
<protein>
    <submittedName>
        <fullName evidence="1">Uncharacterized protein</fullName>
    </submittedName>
</protein>
<evidence type="ECO:0000313" key="2">
    <source>
        <dbReference type="Proteomes" id="UP000078200"/>
    </source>
</evidence>
<proteinExistence type="predicted"/>
<accession>A0A1A9URR9</accession>
<dbReference type="Proteomes" id="UP000078200">
    <property type="component" value="Unassembled WGS sequence"/>
</dbReference>
<keyword evidence="2" id="KW-1185">Reference proteome</keyword>
<name>A0A1A9URR9_GLOAU</name>